<evidence type="ECO:0000313" key="2">
    <source>
        <dbReference type="Proteomes" id="UP000185744"/>
    </source>
</evidence>
<name>A0A1Q6DTX3_METT1</name>
<sequence>MNTHKCFFDTLILTLDFMEEKEIEVYSSENDEIVPCYSLYVKEEFLHKLATREVKNVISEESVLKNNFKEIWDKFESHLSFFKFLDPNPKKVDLKTSDIINKFIYGSKDFYKDYNTNFPGGKDIIHIATAELKNCEKIITTDRDFKKLKDFNLGFSSLNEVVIINQKTLEIKESQKI</sequence>
<reference evidence="1" key="1">
    <citation type="submission" date="2016-12" db="EMBL/GenBank/DDBJ databases">
        <title>Discovery of methanogenic haloarchaea.</title>
        <authorList>
            <person name="Sorokin D.Y."/>
            <person name="Makarova K.S."/>
            <person name="Abbas B."/>
            <person name="Ferrer M."/>
            <person name="Golyshin P.N."/>
        </authorList>
    </citation>
    <scope>NUCLEOTIDE SEQUENCE [LARGE SCALE GENOMIC DNA]</scope>
    <source>
        <strain evidence="1">HMET1</strain>
    </source>
</reference>
<accession>A0A1Q6DTX3</accession>
<dbReference type="InParanoid" id="A0A1Q6DTX3"/>
<evidence type="ECO:0000313" key="1">
    <source>
        <dbReference type="EMBL" id="OKY77793.1"/>
    </source>
</evidence>
<dbReference type="Proteomes" id="UP000185744">
    <property type="component" value="Unassembled WGS sequence"/>
</dbReference>
<dbReference type="EMBL" id="MSDW01000001">
    <property type="protein sequence ID" value="OKY77793.1"/>
    <property type="molecule type" value="Genomic_DNA"/>
</dbReference>
<dbReference type="SUPFAM" id="SSF88723">
    <property type="entry name" value="PIN domain-like"/>
    <property type="match status" value="1"/>
</dbReference>
<gene>
    <name evidence="1" type="ORF">BTN85_0264</name>
</gene>
<organism evidence="1 2">
    <name type="scientific">Methanohalarchaeum thermophilum</name>
    <dbReference type="NCBI Taxonomy" id="1903181"/>
    <lineage>
        <taxon>Archaea</taxon>
        <taxon>Methanobacteriati</taxon>
        <taxon>Methanobacteriota</taxon>
        <taxon>Methanonatronarchaeia</taxon>
        <taxon>Methanonatronarchaeales</taxon>
        <taxon>Methanonatronarchaeaceae</taxon>
        <taxon>Candidatus Methanohalarchaeum</taxon>
    </lineage>
</organism>
<dbReference type="AlphaFoldDB" id="A0A1Q6DTX3"/>
<dbReference type="STRING" id="1903181.BTN85_0264"/>
<protein>
    <submittedName>
        <fullName evidence="1">PIN domain containing protein VapC</fullName>
    </submittedName>
</protein>
<keyword evidence="2" id="KW-1185">Reference proteome</keyword>
<dbReference type="InterPro" id="IPR029060">
    <property type="entry name" value="PIN-like_dom_sf"/>
</dbReference>
<comment type="caution">
    <text evidence="1">The sequence shown here is derived from an EMBL/GenBank/DDBJ whole genome shotgun (WGS) entry which is preliminary data.</text>
</comment>
<proteinExistence type="predicted"/>